<gene>
    <name evidence="1" type="ORF">NBRC116187_00240</name>
</gene>
<protein>
    <submittedName>
        <fullName evidence="1">Uncharacterized protein</fullName>
    </submittedName>
</protein>
<organism evidence="1 2">
    <name type="scientific">Halopseudomonas sabulinigri</name>
    <dbReference type="NCBI Taxonomy" id="472181"/>
    <lineage>
        <taxon>Bacteria</taxon>
        <taxon>Pseudomonadati</taxon>
        <taxon>Pseudomonadota</taxon>
        <taxon>Gammaproteobacteria</taxon>
        <taxon>Pseudomonadales</taxon>
        <taxon>Pseudomonadaceae</taxon>
        <taxon>Halopseudomonas</taxon>
    </lineage>
</organism>
<name>A0ABP9ZJQ7_9GAMM</name>
<dbReference type="Proteomes" id="UP001486808">
    <property type="component" value="Unassembled WGS sequence"/>
</dbReference>
<proteinExistence type="predicted"/>
<evidence type="ECO:0000313" key="1">
    <source>
        <dbReference type="EMBL" id="GAA6129664.1"/>
    </source>
</evidence>
<dbReference type="EMBL" id="BAABWD010000001">
    <property type="protein sequence ID" value="GAA6129664.1"/>
    <property type="molecule type" value="Genomic_DNA"/>
</dbReference>
<accession>A0ABP9ZJQ7</accession>
<comment type="caution">
    <text evidence="1">The sequence shown here is derived from an EMBL/GenBank/DDBJ whole genome shotgun (WGS) entry which is preliminary data.</text>
</comment>
<reference evidence="1 2" key="1">
    <citation type="submission" date="2024-04" db="EMBL/GenBank/DDBJ databases">
        <title>Draft genome sequence of Halopseudomonas sabulinigri NBRC 116187.</title>
        <authorList>
            <person name="Miyakawa T."/>
            <person name="Kusuya Y."/>
            <person name="Miura T."/>
        </authorList>
    </citation>
    <scope>NUCLEOTIDE SEQUENCE [LARGE SCALE GENOMIC DNA]</scope>
    <source>
        <strain evidence="1 2">4NH20-0042</strain>
    </source>
</reference>
<evidence type="ECO:0000313" key="2">
    <source>
        <dbReference type="Proteomes" id="UP001486808"/>
    </source>
</evidence>
<sequence>MRKWRWRIIYRRGKIHPKIRTERTSKGATLAMADAKAAIVVQIAGLHDAPLPEQSHSLLDCKQPPLALDE</sequence>
<keyword evidence="2" id="KW-1185">Reference proteome</keyword>